<comment type="caution">
    <text evidence="2">The sequence shown here is derived from an EMBL/GenBank/DDBJ whole genome shotgun (WGS) entry which is preliminary data.</text>
</comment>
<dbReference type="SUPFAM" id="SSF46785">
    <property type="entry name" value="Winged helix' DNA-binding domain"/>
    <property type="match status" value="1"/>
</dbReference>
<dbReference type="GO" id="GO:0043565">
    <property type="term" value="F:sequence-specific DNA binding"/>
    <property type="evidence" value="ECO:0007669"/>
    <property type="project" value="TreeGrafter"/>
</dbReference>
<proteinExistence type="predicted"/>
<dbReference type="PANTHER" id="PTHR30154">
    <property type="entry name" value="LEUCINE-RESPONSIVE REGULATORY PROTEIN"/>
    <property type="match status" value="1"/>
</dbReference>
<organism evidence="2 3">
    <name type="scientific">Candidatus Faecivivens stercoravium</name>
    <dbReference type="NCBI Taxonomy" id="2840803"/>
    <lineage>
        <taxon>Bacteria</taxon>
        <taxon>Bacillati</taxon>
        <taxon>Bacillota</taxon>
        <taxon>Clostridia</taxon>
        <taxon>Eubacteriales</taxon>
        <taxon>Oscillospiraceae</taxon>
        <taxon>Oscillospiraceae incertae sedis</taxon>
        <taxon>Candidatus Faecivivens</taxon>
    </lineage>
</organism>
<dbReference type="SMART" id="SM00344">
    <property type="entry name" value="HTH_ASNC"/>
    <property type="match status" value="1"/>
</dbReference>
<gene>
    <name evidence="2" type="ORF">IAB37_08735</name>
</gene>
<evidence type="ECO:0000259" key="1">
    <source>
        <dbReference type="Pfam" id="PF01037"/>
    </source>
</evidence>
<dbReference type="Gene3D" id="3.30.70.920">
    <property type="match status" value="1"/>
</dbReference>
<protein>
    <submittedName>
        <fullName evidence="2">Lrp/AsnC family transcriptional regulator</fullName>
    </submittedName>
</protein>
<dbReference type="InterPro" id="IPR019888">
    <property type="entry name" value="Tscrpt_reg_AsnC-like"/>
</dbReference>
<name>A0A9D1J618_9FIRM</name>
<feature type="domain" description="Transcription regulator AsnC/Lrp ligand binding" evidence="1">
    <location>
        <begin position="65"/>
        <end position="138"/>
    </location>
</feature>
<dbReference type="Pfam" id="PF01037">
    <property type="entry name" value="AsnC_trans_reg"/>
    <property type="match status" value="1"/>
</dbReference>
<accession>A0A9D1J618</accession>
<dbReference type="EMBL" id="DVHA01000285">
    <property type="protein sequence ID" value="HIR61644.1"/>
    <property type="molecule type" value="Genomic_DNA"/>
</dbReference>
<reference evidence="2" key="1">
    <citation type="submission" date="2020-10" db="EMBL/GenBank/DDBJ databases">
        <authorList>
            <person name="Gilroy R."/>
        </authorList>
    </citation>
    <scope>NUCLEOTIDE SEQUENCE</scope>
    <source>
        <strain evidence="2">CHK189-12415</strain>
    </source>
</reference>
<reference evidence="2" key="2">
    <citation type="journal article" date="2021" name="PeerJ">
        <title>Extensive microbial diversity within the chicken gut microbiome revealed by metagenomics and culture.</title>
        <authorList>
            <person name="Gilroy R."/>
            <person name="Ravi A."/>
            <person name="Getino M."/>
            <person name="Pursley I."/>
            <person name="Horton D.L."/>
            <person name="Alikhan N.F."/>
            <person name="Baker D."/>
            <person name="Gharbi K."/>
            <person name="Hall N."/>
            <person name="Watson M."/>
            <person name="Adriaenssens E.M."/>
            <person name="Foster-Nyarko E."/>
            <person name="Jarju S."/>
            <person name="Secka A."/>
            <person name="Antonio M."/>
            <person name="Oren A."/>
            <person name="Chaudhuri R.R."/>
            <person name="La Ragione R."/>
            <person name="Hildebrand F."/>
            <person name="Pallen M.J."/>
        </authorList>
    </citation>
    <scope>NUCLEOTIDE SEQUENCE</scope>
    <source>
        <strain evidence="2">CHK189-12415</strain>
    </source>
</reference>
<dbReference type="InterPro" id="IPR036388">
    <property type="entry name" value="WH-like_DNA-bd_sf"/>
</dbReference>
<dbReference type="PANTHER" id="PTHR30154:SF34">
    <property type="entry name" value="TRANSCRIPTIONAL REGULATOR AZLB"/>
    <property type="match status" value="1"/>
</dbReference>
<dbReference type="SUPFAM" id="SSF54909">
    <property type="entry name" value="Dimeric alpha+beta barrel"/>
    <property type="match status" value="1"/>
</dbReference>
<dbReference type="GO" id="GO:0043200">
    <property type="term" value="P:response to amino acid"/>
    <property type="evidence" value="ECO:0007669"/>
    <property type="project" value="TreeGrafter"/>
</dbReference>
<evidence type="ECO:0000313" key="3">
    <source>
        <dbReference type="Proteomes" id="UP000824241"/>
    </source>
</evidence>
<dbReference type="InterPro" id="IPR019887">
    <property type="entry name" value="Tscrpt_reg_AsnC/Lrp_C"/>
</dbReference>
<dbReference type="Gene3D" id="1.10.10.10">
    <property type="entry name" value="Winged helix-like DNA-binding domain superfamily/Winged helix DNA-binding domain"/>
    <property type="match status" value="1"/>
</dbReference>
<dbReference type="Proteomes" id="UP000824241">
    <property type="component" value="Unassembled WGS sequence"/>
</dbReference>
<evidence type="ECO:0000313" key="2">
    <source>
        <dbReference type="EMBL" id="HIR61644.1"/>
    </source>
</evidence>
<dbReference type="AlphaFoldDB" id="A0A9D1J618"/>
<dbReference type="InterPro" id="IPR036390">
    <property type="entry name" value="WH_DNA-bd_sf"/>
</dbReference>
<dbReference type="InterPro" id="IPR011008">
    <property type="entry name" value="Dimeric_a/b-barrel"/>
</dbReference>
<sequence length="160" mass="18042">MDQLLQILSGNARLEPKQIAVMTGETEEAVAARIAQYEHDGVIRGYKPLIDYDKLPETERVEAFIEVRVSPKLNYGFEEIAHTVADFDEVRSVYLMSGGYDLLVQVEGKSFKDIALFVSQRLSPLEGVLSTATHFLLSRYKEQGVLMGQQGIDERRNVSF</sequence>
<dbReference type="GO" id="GO:0005829">
    <property type="term" value="C:cytosol"/>
    <property type="evidence" value="ECO:0007669"/>
    <property type="project" value="TreeGrafter"/>
</dbReference>